<gene>
    <name evidence="2" type="ORF">ACFSX9_10165</name>
</gene>
<accession>A0ABW5Z8P3</accession>
<proteinExistence type="predicted"/>
<organism evidence="2 3">
    <name type="scientific">Flavobacterium ardleyense</name>
    <dbReference type="NCBI Taxonomy" id="2038737"/>
    <lineage>
        <taxon>Bacteria</taxon>
        <taxon>Pseudomonadati</taxon>
        <taxon>Bacteroidota</taxon>
        <taxon>Flavobacteriia</taxon>
        <taxon>Flavobacteriales</taxon>
        <taxon>Flavobacteriaceae</taxon>
        <taxon>Flavobacterium</taxon>
    </lineage>
</organism>
<feature type="domain" description="Diphthamide synthase" evidence="1">
    <location>
        <begin position="5"/>
        <end position="202"/>
    </location>
</feature>
<keyword evidence="3" id="KW-1185">Reference proteome</keyword>
<sequence length="232" mass="26408">MTRKKAIFNWSGGKDSALALHKIIEENKYEVISLFTTLNEETQKSSMHSIPLAILRKQAESLGIPLHTTTFSKELKNYDEKMAEVVTHFKKQDVSSFIFGDIFLSDVKAYRESKLNPLGIEVIEPLWDKTSNQIMNEFLLSGIKTKIIVTDASKLDSKYIGKIINQDFVKSYPEGLDICGENGEYHSLAYDGPLFKAKVDFKISGITKISHDFKLDTGETKTFYYWQAELSE</sequence>
<dbReference type="GO" id="GO:0017178">
    <property type="term" value="F:diphthine-ammonia ligase activity"/>
    <property type="evidence" value="ECO:0007669"/>
    <property type="project" value="UniProtKB-EC"/>
</dbReference>
<dbReference type="Gene3D" id="3.90.1490.10">
    <property type="entry name" value="putative n-type atp pyrophosphatase, domain 2"/>
    <property type="match status" value="1"/>
</dbReference>
<dbReference type="EMBL" id="JBHUOL010000018">
    <property type="protein sequence ID" value="MFD2909103.1"/>
    <property type="molecule type" value="Genomic_DNA"/>
</dbReference>
<comment type="caution">
    <text evidence="2">The sequence shown here is derived from an EMBL/GenBank/DDBJ whole genome shotgun (WGS) entry which is preliminary data.</text>
</comment>
<evidence type="ECO:0000313" key="2">
    <source>
        <dbReference type="EMBL" id="MFD2909103.1"/>
    </source>
</evidence>
<dbReference type="EC" id="6.3.1.14" evidence="2"/>
<evidence type="ECO:0000313" key="3">
    <source>
        <dbReference type="Proteomes" id="UP001597549"/>
    </source>
</evidence>
<reference evidence="3" key="1">
    <citation type="journal article" date="2019" name="Int. J. Syst. Evol. Microbiol.">
        <title>The Global Catalogue of Microorganisms (GCM) 10K type strain sequencing project: providing services to taxonomists for standard genome sequencing and annotation.</title>
        <authorList>
            <consortium name="The Broad Institute Genomics Platform"/>
            <consortium name="The Broad Institute Genome Sequencing Center for Infectious Disease"/>
            <person name="Wu L."/>
            <person name="Ma J."/>
        </authorList>
    </citation>
    <scope>NUCLEOTIDE SEQUENCE [LARGE SCALE GENOMIC DNA]</scope>
    <source>
        <strain evidence="3">KCTC 52644</strain>
    </source>
</reference>
<dbReference type="SUPFAM" id="SSF52402">
    <property type="entry name" value="Adenine nucleotide alpha hydrolases-like"/>
    <property type="match status" value="1"/>
</dbReference>
<keyword evidence="2" id="KW-0436">Ligase</keyword>
<dbReference type="InterPro" id="IPR014729">
    <property type="entry name" value="Rossmann-like_a/b/a_fold"/>
</dbReference>
<protein>
    <submittedName>
        <fullName evidence="2">Diphthine--ammonia ligase</fullName>
        <ecNumber evidence="2">6.3.1.14</ecNumber>
    </submittedName>
</protein>
<dbReference type="Proteomes" id="UP001597549">
    <property type="component" value="Unassembled WGS sequence"/>
</dbReference>
<dbReference type="InterPro" id="IPR002761">
    <property type="entry name" value="Diphthami_syn_dom"/>
</dbReference>
<dbReference type="RefSeq" id="WP_379807295.1">
    <property type="nucleotide sequence ID" value="NZ_JBHUOL010000018.1"/>
</dbReference>
<dbReference type="Gene3D" id="3.40.50.620">
    <property type="entry name" value="HUPs"/>
    <property type="match status" value="1"/>
</dbReference>
<dbReference type="Pfam" id="PF01902">
    <property type="entry name" value="Diphthami_syn_2"/>
    <property type="match status" value="1"/>
</dbReference>
<name>A0ABW5Z8P3_9FLAO</name>
<dbReference type="NCBIfam" id="TIGR00290">
    <property type="entry name" value="MJ0570_dom"/>
    <property type="match status" value="1"/>
</dbReference>
<evidence type="ECO:0000259" key="1">
    <source>
        <dbReference type="Pfam" id="PF01902"/>
    </source>
</evidence>